<organism evidence="7 8">
    <name type="scientific">Hoeflea prorocentri</name>
    <dbReference type="NCBI Taxonomy" id="1922333"/>
    <lineage>
        <taxon>Bacteria</taxon>
        <taxon>Pseudomonadati</taxon>
        <taxon>Pseudomonadota</taxon>
        <taxon>Alphaproteobacteria</taxon>
        <taxon>Hyphomicrobiales</taxon>
        <taxon>Rhizobiaceae</taxon>
        <taxon>Hoeflea</taxon>
    </lineage>
</organism>
<proteinExistence type="inferred from homology"/>
<comment type="similarity">
    <text evidence="5">Belongs to the Omp25/RopB family.</text>
</comment>
<evidence type="ECO:0000256" key="1">
    <source>
        <dbReference type="ARBA" id="ARBA00004442"/>
    </source>
</evidence>
<keyword evidence="3" id="KW-0472">Membrane</keyword>
<keyword evidence="8" id="KW-1185">Reference proteome</keyword>
<dbReference type="Proteomes" id="UP001151234">
    <property type="component" value="Unassembled WGS sequence"/>
</dbReference>
<dbReference type="PANTHER" id="PTHR34001">
    <property type="entry name" value="BLL7405 PROTEIN"/>
    <property type="match status" value="1"/>
</dbReference>
<evidence type="ECO:0000256" key="4">
    <source>
        <dbReference type="ARBA" id="ARBA00023237"/>
    </source>
</evidence>
<accession>A0A9X3UMM7</accession>
<dbReference type="InterPro" id="IPR051692">
    <property type="entry name" value="OMP-like"/>
</dbReference>
<dbReference type="PANTHER" id="PTHR34001:SF3">
    <property type="entry name" value="BLL7405 PROTEIN"/>
    <property type="match status" value="1"/>
</dbReference>
<dbReference type="Pfam" id="PF13505">
    <property type="entry name" value="OMP_b-brl"/>
    <property type="match status" value="1"/>
</dbReference>
<evidence type="ECO:0000259" key="6">
    <source>
        <dbReference type="Pfam" id="PF13505"/>
    </source>
</evidence>
<dbReference type="Gene3D" id="2.40.160.20">
    <property type="match status" value="2"/>
</dbReference>
<sequence>MSTPAMTADVVVADAPSIVSGESVYDWSGFYVGAGGGYGAVVHELSSPIFGGVTFNGIGGEGFFGEITAGYDFQFSNGVVAGVAASGRYGNIGTSLDVFGLNADLNAEYGFDIVGRLGYTVAPNTLAYVLGGYTWQHFDLSTNFGFGTDWNSGGYVLGLGMEHVLRGKWTLKSEYRYAKYNSQDFFGGGLSVDPSTHTFHTTLNYRFNGGPSGTTASPVNYDWTGIKVGLAAGGGAIVHDTDLFGSIIDFDGFGSEGFLGDINVGYDREIGNGYLIGGVLAARISNMELETTAPGFSNSLQAEYGFDALLRFGKLFNSRTLAYVIGGYTYEHFDYSTSGGGSADWNLGGYTLGTGMEVAFTDRITGYTEYRFSHFGSEDFGTGGLIEIGPSSHTVRVGAKFKLY</sequence>
<name>A0A9X3UMM7_9HYPH</name>
<evidence type="ECO:0000256" key="3">
    <source>
        <dbReference type="ARBA" id="ARBA00023136"/>
    </source>
</evidence>
<dbReference type="SUPFAM" id="SSF56925">
    <property type="entry name" value="OMPA-like"/>
    <property type="match status" value="2"/>
</dbReference>
<comment type="subcellular location">
    <subcellularLocation>
        <location evidence="1">Cell outer membrane</location>
    </subcellularLocation>
</comment>
<evidence type="ECO:0000256" key="5">
    <source>
        <dbReference type="ARBA" id="ARBA00038306"/>
    </source>
</evidence>
<evidence type="ECO:0000256" key="2">
    <source>
        <dbReference type="ARBA" id="ARBA00022729"/>
    </source>
</evidence>
<feature type="domain" description="Outer membrane protein beta-barrel" evidence="6">
    <location>
        <begin position="25"/>
        <end position="207"/>
    </location>
</feature>
<evidence type="ECO:0000313" key="7">
    <source>
        <dbReference type="EMBL" id="MDA5399794.1"/>
    </source>
</evidence>
<dbReference type="AlphaFoldDB" id="A0A9X3UMM7"/>
<dbReference type="InterPro" id="IPR011250">
    <property type="entry name" value="OMP/PagP_B-barrel"/>
</dbReference>
<dbReference type="GO" id="GO:0009279">
    <property type="term" value="C:cell outer membrane"/>
    <property type="evidence" value="ECO:0007669"/>
    <property type="project" value="UniProtKB-SubCell"/>
</dbReference>
<keyword evidence="4" id="KW-0998">Cell outer membrane</keyword>
<dbReference type="RefSeq" id="WP_267991213.1">
    <property type="nucleotide sequence ID" value="NZ_JAPJZI010000001.1"/>
</dbReference>
<keyword evidence="2" id="KW-0732">Signal</keyword>
<gene>
    <name evidence="7" type="ORF">OQ273_14530</name>
</gene>
<dbReference type="InterPro" id="IPR027385">
    <property type="entry name" value="Beta-barrel_OMP"/>
</dbReference>
<comment type="caution">
    <text evidence="7">The sequence shown here is derived from an EMBL/GenBank/DDBJ whole genome shotgun (WGS) entry which is preliminary data.</text>
</comment>
<reference evidence="7" key="1">
    <citation type="submission" date="2022-11" db="EMBL/GenBank/DDBJ databases">
        <title>Draft genome sequence of Hoeflea poritis E7-10 and Hoeflea prorocentri PM5-8, separated from scleractinian coral Porites lutea and marine dinoflagellate.</title>
        <authorList>
            <person name="Zhang G."/>
            <person name="Wei Q."/>
            <person name="Cai L."/>
        </authorList>
    </citation>
    <scope>NUCLEOTIDE SEQUENCE</scope>
    <source>
        <strain evidence="7">PM5-8</strain>
    </source>
</reference>
<protein>
    <submittedName>
        <fullName evidence="7">Outer membrane beta-barrel protein</fullName>
    </submittedName>
</protein>
<evidence type="ECO:0000313" key="8">
    <source>
        <dbReference type="Proteomes" id="UP001151234"/>
    </source>
</evidence>
<dbReference type="EMBL" id="JAPJZI010000001">
    <property type="protein sequence ID" value="MDA5399794.1"/>
    <property type="molecule type" value="Genomic_DNA"/>
</dbReference>